<gene>
    <name evidence="7" type="ORF">D9Q98_007187</name>
</gene>
<dbReference type="GO" id="GO:0033615">
    <property type="term" value="P:mitochondrial proton-transporting ATP synthase complex assembly"/>
    <property type="evidence" value="ECO:0007669"/>
    <property type="project" value="TreeGrafter"/>
</dbReference>
<dbReference type="GO" id="GO:0034982">
    <property type="term" value="P:mitochondrial protein processing"/>
    <property type="evidence" value="ECO:0007669"/>
    <property type="project" value="TreeGrafter"/>
</dbReference>
<evidence type="ECO:0000256" key="6">
    <source>
        <dbReference type="RuleBase" id="RU364057"/>
    </source>
</evidence>
<evidence type="ECO:0000313" key="7">
    <source>
        <dbReference type="EMBL" id="KAI3427253.1"/>
    </source>
</evidence>
<sequence length="158" mass="17587">MMVKFMLEKMEQAGCGVGKDFVQIEHCDAEVGGGFRPPDGVIICHNHLASQEEINHALTHELVHAYDHCRAKNLDWSNCQHHACSEIRAAVLSGDCNFKQEMLRGNVAVRAQFQKCVRRRAELSVSMNPYCQGPRAAAAVDAVFEGCFADTQPFDRIP</sequence>
<keyword evidence="3 6" id="KW-0479">Metal-binding</keyword>
<reference evidence="7" key="1">
    <citation type="journal article" date="2019" name="Plant J.">
        <title>Chlorella vulgaris genome assembly and annotation reveals the molecular basis for metabolic acclimation to high light conditions.</title>
        <authorList>
            <person name="Cecchin M."/>
            <person name="Marcolungo L."/>
            <person name="Rossato M."/>
            <person name="Girolomoni L."/>
            <person name="Cosentino E."/>
            <person name="Cuine S."/>
            <person name="Li-Beisson Y."/>
            <person name="Delledonne M."/>
            <person name="Ballottari M."/>
        </authorList>
    </citation>
    <scope>NUCLEOTIDE SEQUENCE</scope>
    <source>
        <strain evidence="7">211/11P</strain>
    </source>
</reference>
<dbReference type="AlphaFoldDB" id="A0A9D4TJK4"/>
<name>A0A9D4TJK4_CHLVU</name>
<reference evidence="7" key="2">
    <citation type="submission" date="2020-11" db="EMBL/GenBank/DDBJ databases">
        <authorList>
            <person name="Cecchin M."/>
            <person name="Marcolungo L."/>
            <person name="Rossato M."/>
            <person name="Girolomoni L."/>
            <person name="Cosentino E."/>
            <person name="Cuine S."/>
            <person name="Li-Beisson Y."/>
            <person name="Delledonne M."/>
            <person name="Ballottari M."/>
        </authorList>
    </citation>
    <scope>NUCLEOTIDE SEQUENCE</scope>
    <source>
        <strain evidence="7">211/11P</strain>
        <tissue evidence="7">Whole cell</tissue>
    </source>
</reference>
<comment type="similarity">
    <text evidence="1 6">Belongs to the peptidase M76 family.</text>
</comment>
<keyword evidence="4 6" id="KW-0378">Hydrolase</keyword>
<comment type="caution">
    <text evidence="7">The sequence shown here is derived from an EMBL/GenBank/DDBJ whole genome shotgun (WGS) entry which is preliminary data.</text>
</comment>
<protein>
    <recommendedName>
        <fullName evidence="6">Mitochondrial inner membrane protease ATP23</fullName>
        <ecNumber evidence="6">3.4.24.-</ecNumber>
    </recommendedName>
</protein>
<dbReference type="PANTHER" id="PTHR21711:SF0">
    <property type="entry name" value="MITOCHONDRIAL INNER MEMBRANE PROTEASE ATP23 HOMOLOG"/>
    <property type="match status" value="1"/>
</dbReference>
<evidence type="ECO:0000256" key="5">
    <source>
        <dbReference type="ARBA" id="ARBA00023049"/>
    </source>
</evidence>
<dbReference type="OrthoDB" id="285308at2759"/>
<accession>A0A9D4TJK4</accession>
<dbReference type="EMBL" id="SIDB01000010">
    <property type="protein sequence ID" value="KAI3427253.1"/>
    <property type="molecule type" value="Genomic_DNA"/>
</dbReference>
<evidence type="ECO:0000256" key="2">
    <source>
        <dbReference type="ARBA" id="ARBA00022670"/>
    </source>
</evidence>
<evidence type="ECO:0000256" key="4">
    <source>
        <dbReference type="ARBA" id="ARBA00022801"/>
    </source>
</evidence>
<proteinExistence type="inferred from homology"/>
<keyword evidence="5 6" id="KW-0482">Metalloprotease</keyword>
<evidence type="ECO:0000313" key="8">
    <source>
        <dbReference type="Proteomes" id="UP001055712"/>
    </source>
</evidence>
<evidence type="ECO:0000256" key="3">
    <source>
        <dbReference type="ARBA" id="ARBA00022723"/>
    </source>
</evidence>
<evidence type="ECO:0000256" key="1">
    <source>
        <dbReference type="ARBA" id="ARBA00009915"/>
    </source>
</evidence>
<organism evidence="7 8">
    <name type="scientific">Chlorella vulgaris</name>
    <name type="common">Green alga</name>
    <dbReference type="NCBI Taxonomy" id="3077"/>
    <lineage>
        <taxon>Eukaryota</taxon>
        <taxon>Viridiplantae</taxon>
        <taxon>Chlorophyta</taxon>
        <taxon>core chlorophytes</taxon>
        <taxon>Trebouxiophyceae</taxon>
        <taxon>Chlorellales</taxon>
        <taxon>Chlorellaceae</taxon>
        <taxon>Chlorella clade</taxon>
        <taxon>Chlorella</taxon>
    </lineage>
</organism>
<dbReference type="GO" id="GO:0046872">
    <property type="term" value="F:metal ion binding"/>
    <property type="evidence" value="ECO:0007669"/>
    <property type="project" value="UniProtKB-KW"/>
</dbReference>
<dbReference type="Proteomes" id="UP001055712">
    <property type="component" value="Unassembled WGS sequence"/>
</dbReference>
<dbReference type="EC" id="3.4.24.-" evidence="6"/>
<dbReference type="Pfam" id="PF09768">
    <property type="entry name" value="Peptidase_M76"/>
    <property type="match status" value="1"/>
</dbReference>
<keyword evidence="2 6" id="KW-0645">Protease</keyword>
<dbReference type="GO" id="GO:0005739">
    <property type="term" value="C:mitochondrion"/>
    <property type="evidence" value="ECO:0007669"/>
    <property type="project" value="GOC"/>
</dbReference>
<dbReference type="PANTHER" id="PTHR21711">
    <property type="entry name" value="MITOCHONDRIAL INNER MEMBRANE PROTEASE"/>
    <property type="match status" value="1"/>
</dbReference>
<keyword evidence="8" id="KW-1185">Reference proteome</keyword>
<dbReference type="GO" id="GO:0004222">
    <property type="term" value="F:metalloendopeptidase activity"/>
    <property type="evidence" value="ECO:0007669"/>
    <property type="project" value="InterPro"/>
</dbReference>
<dbReference type="InterPro" id="IPR019165">
    <property type="entry name" value="Peptidase_M76_ATP23"/>
</dbReference>